<organism evidence="5 6">
    <name type="scientific">Eiseniibacteriota bacterium</name>
    <dbReference type="NCBI Taxonomy" id="2212470"/>
    <lineage>
        <taxon>Bacteria</taxon>
        <taxon>Candidatus Eiseniibacteriota</taxon>
    </lineage>
</organism>
<evidence type="ECO:0000256" key="1">
    <source>
        <dbReference type="ARBA" id="ARBA00001964"/>
    </source>
</evidence>
<evidence type="ECO:0000313" key="5">
    <source>
        <dbReference type="EMBL" id="TMQ68444.1"/>
    </source>
</evidence>
<dbReference type="FunFam" id="3.40.50.970:FF:000129">
    <property type="entry name" value="Transketolase"/>
    <property type="match status" value="1"/>
</dbReference>
<dbReference type="InterPro" id="IPR009014">
    <property type="entry name" value="Transketo_C/PFOR_II"/>
</dbReference>
<dbReference type="AlphaFoldDB" id="A0A538TXS2"/>
<dbReference type="SMART" id="SM00861">
    <property type="entry name" value="Transket_pyr"/>
    <property type="match status" value="1"/>
</dbReference>
<dbReference type="CDD" id="cd07033">
    <property type="entry name" value="TPP_PYR_DXS_TK_like"/>
    <property type="match status" value="1"/>
</dbReference>
<dbReference type="InterPro" id="IPR029061">
    <property type="entry name" value="THDP-binding"/>
</dbReference>
<dbReference type="PANTHER" id="PTHR43825">
    <property type="entry name" value="PYRUVATE DEHYDROGENASE E1 COMPONENT"/>
    <property type="match status" value="1"/>
</dbReference>
<dbReference type="Gene3D" id="3.40.50.920">
    <property type="match status" value="1"/>
</dbReference>
<gene>
    <name evidence="5" type="ORF">E6K78_01160</name>
</gene>
<evidence type="ECO:0000256" key="3">
    <source>
        <dbReference type="ARBA" id="ARBA00023052"/>
    </source>
</evidence>
<reference evidence="5 6" key="1">
    <citation type="journal article" date="2019" name="Nat. Microbiol.">
        <title>Mediterranean grassland soil C-N compound turnover is dependent on rainfall and depth, and is mediated by genomically divergent microorganisms.</title>
        <authorList>
            <person name="Diamond S."/>
            <person name="Andeer P.F."/>
            <person name="Li Z."/>
            <person name="Crits-Christoph A."/>
            <person name="Burstein D."/>
            <person name="Anantharaman K."/>
            <person name="Lane K.R."/>
            <person name="Thomas B.C."/>
            <person name="Pan C."/>
            <person name="Northen T.R."/>
            <person name="Banfield J.F."/>
        </authorList>
    </citation>
    <scope>NUCLEOTIDE SEQUENCE [LARGE SCALE GENOMIC DNA]</scope>
    <source>
        <strain evidence="5">WS_8</strain>
    </source>
</reference>
<proteinExistence type="inferred from homology"/>
<name>A0A538TXS2_UNCEI</name>
<dbReference type="InterPro" id="IPR051157">
    <property type="entry name" value="PDH/Transketolase"/>
</dbReference>
<comment type="cofactor">
    <cofactor evidence="1">
        <name>thiamine diphosphate</name>
        <dbReference type="ChEBI" id="CHEBI:58937"/>
    </cofactor>
</comment>
<dbReference type="EMBL" id="VBOY01000009">
    <property type="protein sequence ID" value="TMQ68444.1"/>
    <property type="molecule type" value="Genomic_DNA"/>
</dbReference>
<dbReference type="PANTHER" id="PTHR43825:SF5">
    <property type="entry name" value="HYPOTHETICAL TRANSKETOLASE FAMILY PROTEIN"/>
    <property type="match status" value="1"/>
</dbReference>
<comment type="similarity">
    <text evidence="2">Belongs to the transketolase family.</text>
</comment>
<dbReference type="Pfam" id="PF02780">
    <property type="entry name" value="Transketolase_C"/>
    <property type="match status" value="1"/>
</dbReference>
<feature type="domain" description="Transketolase-like pyrimidine-binding" evidence="4">
    <location>
        <begin position="1"/>
        <end position="164"/>
    </location>
</feature>
<keyword evidence="3" id="KW-0786">Thiamine pyrophosphate</keyword>
<dbReference type="InterPro" id="IPR005475">
    <property type="entry name" value="Transketolase-like_Pyr-bd"/>
</dbReference>
<dbReference type="SUPFAM" id="SSF52518">
    <property type="entry name" value="Thiamin diphosphate-binding fold (THDP-binding)"/>
    <property type="match status" value="1"/>
</dbReference>
<dbReference type="InterPro" id="IPR033248">
    <property type="entry name" value="Transketolase_C"/>
</dbReference>
<evidence type="ECO:0000259" key="4">
    <source>
        <dbReference type="SMART" id="SM00861"/>
    </source>
</evidence>
<protein>
    <submittedName>
        <fullName evidence="5">Transketolase</fullName>
    </submittedName>
</protein>
<sequence length="310" mass="32930">MRTAFFRTLLELAAADPRISLVVGDLGFGVVEPFAQQFPERFVNAGVAEQTMTGIAAGMALTGKVVFTYSIANFPTIRCLEQIRNDVCYHAADVKIVAVGGGFAYGALGMSHHATEDLALMRALPGMVVVAPGDPAEVELATRAMVEHRGPCYLRLGRVGEPRVHGERVSFRLGQAIELRSGQRLTIIATGSMLQMAITVADRLARDGVDTRVLSMHTVEPLDIDAVVAAARETRAIVTLEEHSIVGGLGSAVAETLAESGVGPVVFKRLGLPGTFVSEAGSQEYLLAVHGLSEDGIIRSLKPILDLLTS</sequence>
<comment type="caution">
    <text evidence="5">The sequence shown here is derived from an EMBL/GenBank/DDBJ whole genome shotgun (WGS) entry which is preliminary data.</text>
</comment>
<accession>A0A538TXS2</accession>
<dbReference type="Pfam" id="PF02779">
    <property type="entry name" value="Transket_pyr"/>
    <property type="match status" value="1"/>
</dbReference>
<dbReference type="SUPFAM" id="SSF52922">
    <property type="entry name" value="TK C-terminal domain-like"/>
    <property type="match status" value="1"/>
</dbReference>
<dbReference type="Proteomes" id="UP000316609">
    <property type="component" value="Unassembled WGS sequence"/>
</dbReference>
<dbReference type="Gene3D" id="3.40.50.970">
    <property type="match status" value="1"/>
</dbReference>
<evidence type="ECO:0000256" key="2">
    <source>
        <dbReference type="ARBA" id="ARBA00007131"/>
    </source>
</evidence>
<evidence type="ECO:0000313" key="6">
    <source>
        <dbReference type="Proteomes" id="UP000316609"/>
    </source>
</evidence>